<evidence type="ECO:0000313" key="15">
    <source>
        <dbReference type="Proteomes" id="UP000319040"/>
    </source>
</evidence>
<comment type="subcellular location">
    <subcellularLocation>
        <location evidence="1 10">Cell outer membrane</location>
        <topology evidence="1 10">Multi-pass membrane protein</topology>
    </subcellularLocation>
</comment>
<dbReference type="Proteomes" id="UP000319040">
    <property type="component" value="Unassembled WGS sequence"/>
</dbReference>
<evidence type="ECO:0000256" key="9">
    <source>
        <dbReference type="ARBA" id="ARBA00023237"/>
    </source>
</evidence>
<dbReference type="GO" id="GO:0044718">
    <property type="term" value="P:siderophore transmembrane transport"/>
    <property type="evidence" value="ECO:0007669"/>
    <property type="project" value="TreeGrafter"/>
</dbReference>
<dbReference type="Gene3D" id="2.170.130.10">
    <property type="entry name" value="TonB-dependent receptor, plug domain"/>
    <property type="match status" value="1"/>
</dbReference>
<dbReference type="PANTHER" id="PTHR30069:SF29">
    <property type="entry name" value="HEMOGLOBIN AND HEMOGLOBIN-HAPTOGLOBIN-BINDING PROTEIN 1-RELATED"/>
    <property type="match status" value="1"/>
</dbReference>
<dbReference type="Gene3D" id="2.40.170.20">
    <property type="entry name" value="TonB-dependent receptor, beta-barrel domain"/>
    <property type="match status" value="1"/>
</dbReference>
<comment type="similarity">
    <text evidence="10 11">Belongs to the TonB-dependent receptor family.</text>
</comment>
<keyword evidence="4 10" id="KW-0812">Transmembrane</keyword>
<dbReference type="InterPro" id="IPR000531">
    <property type="entry name" value="Beta-barrel_TonB"/>
</dbReference>
<evidence type="ECO:0000259" key="12">
    <source>
        <dbReference type="Pfam" id="PF00593"/>
    </source>
</evidence>
<evidence type="ECO:0000256" key="3">
    <source>
        <dbReference type="ARBA" id="ARBA00022452"/>
    </source>
</evidence>
<evidence type="ECO:0000256" key="2">
    <source>
        <dbReference type="ARBA" id="ARBA00022448"/>
    </source>
</evidence>
<evidence type="ECO:0000256" key="1">
    <source>
        <dbReference type="ARBA" id="ARBA00004571"/>
    </source>
</evidence>
<dbReference type="GO" id="GO:0009279">
    <property type="term" value="C:cell outer membrane"/>
    <property type="evidence" value="ECO:0007669"/>
    <property type="project" value="UniProtKB-SubCell"/>
</dbReference>
<dbReference type="InterPro" id="IPR037066">
    <property type="entry name" value="Plug_dom_sf"/>
</dbReference>
<keyword evidence="7 10" id="KW-0472">Membrane</keyword>
<dbReference type="InterPro" id="IPR012910">
    <property type="entry name" value="Plug_dom"/>
</dbReference>
<dbReference type="RefSeq" id="WP_142531857.1">
    <property type="nucleotide sequence ID" value="NZ_FXTB01000001.1"/>
</dbReference>
<keyword evidence="3 10" id="KW-1134">Transmembrane beta strand</keyword>
<dbReference type="EMBL" id="FXTB01000001">
    <property type="protein sequence ID" value="SMO39248.1"/>
    <property type="molecule type" value="Genomic_DNA"/>
</dbReference>
<dbReference type="Pfam" id="PF07715">
    <property type="entry name" value="Plug"/>
    <property type="match status" value="1"/>
</dbReference>
<sequence>MKIMNYITNESVMLFKKWQGTNYAIFNSLNRYVRIGMLSAIYFTFLGYGQTFAQTDTASVSKKIKLEEVKVSARRVPALYSEIGRVVTVITKKDIDALPVQSIDQLLEYVAHVDVRQRGVLGVQSDVSVRGGSFDQVMILLNGINITDPQTGHHNLNLPVDFQSIERVEILEGPGARIFGSNAFSGAINFITGSNKDSQINANIMAGEHGLYKLGASGTIAHGKTKSFLAVNKSATDGYIANTDFEIYNLFYHGQLHTDSEHLELQLGYTDKGFGANSFYTARYPNQYEQTKTTFASLSFASKTKNPIKSSVYWRRHHDRFELFRGNQGAATWYTHHNYHLTDVLGANLNTVVSSAIGKTAMGADIRSESIWSNVLGFDMKDTLKTPGEKDGFFTKKHNRTNTSFFLEHSYTLNRLSVSAGLMSNLNSDLGWSFDIFPGFDISYWLNNNLKIYGSINKSLRMPTYTDLFYSSSTIIGNPDLKPEEATTYEGGIKFKNNGGISANISAFSRRGKNMIDWGKPSDAPDGTKWTTSNINDINTFGLEAVINANLQEMIKGQHFLQGINLSYSWLNQDKSLPSGYDSRYVFDYLKHKFSGSLQHALFWDMHASWAVQYQDRMGSYGEYDISSGTEITKDYEAFCTLDLKLTWQKPRYTLYAEATNLLDKKYTDIGQLYQPGRWVKMGVKIHLSL</sequence>
<evidence type="ECO:0000256" key="6">
    <source>
        <dbReference type="ARBA" id="ARBA00023077"/>
    </source>
</evidence>
<evidence type="ECO:0000256" key="8">
    <source>
        <dbReference type="ARBA" id="ARBA00023170"/>
    </source>
</evidence>
<keyword evidence="2 10" id="KW-0813">Transport</keyword>
<evidence type="ECO:0000256" key="11">
    <source>
        <dbReference type="RuleBase" id="RU003357"/>
    </source>
</evidence>
<keyword evidence="9 10" id="KW-0998">Cell outer membrane</keyword>
<dbReference type="Pfam" id="PF00593">
    <property type="entry name" value="TonB_dep_Rec_b-barrel"/>
    <property type="match status" value="1"/>
</dbReference>
<dbReference type="InterPro" id="IPR036942">
    <property type="entry name" value="Beta-barrel_TonB_sf"/>
</dbReference>
<evidence type="ECO:0000256" key="5">
    <source>
        <dbReference type="ARBA" id="ARBA00022729"/>
    </source>
</evidence>
<protein>
    <submittedName>
        <fullName evidence="14">Iron complex outermembrane recepter protein</fullName>
    </submittedName>
</protein>
<dbReference type="SUPFAM" id="SSF56935">
    <property type="entry name" value="Porins"/>
    <property type="match status" value="1"/>
</dbReference>
<organism evidence="14 15">
    <name type="scientific">Saccharicrinis carchari</name>
    <dbReference type="NCBI Taxonomy" id="1168039"/>
    <lineage>
        <taxon>Bacteria</taxon>
        <taxon>Pseudomonadati</taxon>
        <taxon>Bacteroidota</taxon>
        <taxon>Bacteroidia</taxon>
        <taxon>Marinilabiliales</taxon>
        <taxon>Marinilabiliaceae</taxon>
        <taxon>Saccharicrinis</taxon>
    </lineage>
</organism>
<keyword evidence="6 11" id="KW-0798">TonB box</keyword>
<keyword evidence="8" id="KW-0675">Receptor</keyword>
<dbReference type="CDD" id="cd01347">
    <property type="entry name" value="ligand_gated_channel"/>
    <property type="match status" value="1"/>
</dbReference>
<evidence type="ECO:0000256" key="4">
    <source>
        <dbReference type="ARBA" id="ARBA00022692"/>
    </source>
</evidence>
<dbReference type="GO" id="GO:0015344">
    <property type="term" value="F:siderophore uptake transmembrane transporter activity"/>
    <property type="evidence" value="ECO:0007669"/>
    <property type="project" value="TreeGrafter"/>
</dbReference>
<evidence type="ECO:0000313" key="14">
    <source>
        <dbReference type="EMBL" id="SMO39248.1"/>
    </source>
</evidence>
<dbReference type="OrthoDB" id="9758472at2"/>
<feature type="domain" description="TonB-dependent receptor plug" evidence="13">
    <location>
        <begin position="84"/>
        <end position="187"/>
    </location>
</feature>
<dbReference type="PANTHER" id="PTHR30069">
    <property type="entry name" value="TONB-DEPENDENT OUTER MEMBRANE RECEPTOR"/>
    <property type="match status" value="1"/>
</dbReference>
<gene>
    <name evidence="14" type="ORF">SAMN06265379_101484</name>
</gene>
<feature type="domain" description="TonB-dependent receptor-like beta-barrel" evidence="12">
    <location>
        <begin position="242"/>
        <end position="662"/>
    </location>
</feature>
<keyword evidence="5" id="KW-0732">Signal</keyword>
<name>A0A521AWN9_SACCC</name>
<evidence type="ECO:0000256" key="7">
    <source>
        <dbReference type="ARBA" id="ARBA00023136"/>
    </source>
</evidence>
<proteinExistence type="inferred from homology"/>
<reference evidence="14 15" key="1">
    <citation type="submission" date="2017-05" db="EMBL/GenBank/DDBJ databases">
        <authorList>
            <person name="Varghese N."/>
            <person name="Submissions S."/>
        </authorList>
    </citation>
    <scope>NUCLEOTIDE SEQUENCE [LARGE SCALE GENOMIC DNA]</scope>
    <source>
        <strain evidence="14 15">DSM 27040</strain>
    </source>
</reference>
<dbReference type="InterPro" id="IPR039426">
    <property type="entry name" value="TonB-dep_rcpt-like"/>
</dbReference>
<evidence type="ECO:0000256" key="10">
    <source>
        <dbReference type="PROSITE-ProRule" id="PRU01360"/>
    </source>
</evidence>
<evidence type="ECO:0000259" key="13">
    <source>
        <dbReference type="Pfam" id="PF07715"/>
    </source>
</evidence>
<keyword evidence="15" id="KW-1185">Reference proteome</keyword>
<accession>A0A521AWN9</accession>
<dbReference type="AlphaFoldDB" id="A0A521AWN9"/>
<dbReference type="PROSITE" id="PS52016">
    <property type="entry name" value="TONB_DEPENDENT_REC_3"/>
    <property type="match status" value="1"/>
</dbReference>